<dbReference type="AlphaFoldDB" id="A0A8E2EDC4"/>
<comment type="subcellular location">
    <subcellularLocation>
        <location evidence="1">Endomembrane system</location>
        <topology evidence="1">Multi-pass membrane protein</topology>
    </subcellularLocation>
</comment>
<evidence type="ECO:0000256" key="6">
    <source>
        <dbReference type="SAM" id="Phobius"/>
    </source>
</evidence>
<evidence type="ECO:0000256" key="1">
    <source>
        <dbReference type="ARBA" id="ARBA00004127"/>
    </source>
</evidence>
<protein>
    <submittedName>
        <fullName evidence="7">DUF125-domain-containing protein</fullName>
    </submittedName>
</protein>
<comment type="similarity">
    <text evidence="2">Belongs to the CCC1 family.</text>
</comment>
<name>A0A8E2EDC4_9PEZI</name>
<organism evidence="7 8">
    <name type="scientific">Lepidopterella palustris CBS 459.81</name>
    <dbReference type="NCBI Taxonomy" id="1314670"/>
    <lineage>
        <taxon>Eukaryota</taxon>
        <taxon>Fungi</taxon>
        <taxon>Dikarya</taxon>
        <taxon>Ascomycota</taxon>
        <taxon>Pezizomycotina</taxon>
        <taxon>Dothideomycetes</taxon>
        <taxon>Pleosporomycetidae</taxon>
        <taxon>Mytilinidiales</taxon>
        <taxon>Argynnaceae</taxon>
        <taxon>Lepidopterella</taxon>
    </lineage>
</organism>
<proteinExistence type="inferred from homology"/>
<evidence type="ECO:0000256" key="4">
    <source>
        <dbReference type="ARBA" id="ARBA00022989"/>
    </source>
</evidence>
<gene>
    <name evidence="7" type="ORF">K432DRAFT_350020</name>
</gene>
<keyword evidence="5 6" id="KW-0472">Membrane</keyword>
<dbReference type="Pfam" id="PF01988">
    <property type="entry name" value="VIT1"/>
    <property type="match status" value="1"/>
</dbReference>
<dbReference type="GO" id="GO:0012505">
    <property type="term" value="C:endomembrane system"/>
    <property type="evidence" value="ECO:0007669"/>
    <property type="project" value="UniProtKB-SubCell"/>
</dbReference>
<feature type="transmembrane region" description="Helical" evidence="6">
    <location>
        <begin position="239"/>
        <end position="257"/>
    </location>
</feature>
<dbReference type="EMBL" id="KV744903">
    <property type="protein sequence ID" value="OCK81961.1"/>
    <property type="molecule type" value="Genomic_DNA"/>
</dbReference>
<evidence type="ECO:0000256" key="5">
    <source>
        <dbReference type="ARBA" id="ARBA00023136"/>
    </source>
</evidence>
<reference evidence="7 8" key="1">
    <citation type="journal article" date="2016" name="Nat. Commun.">
        <title>Ectomycorrhizal ecology is imprinted in the genome of the dominant symbiotic fungus Cenococcum geophilum.</title>
        <authorList>
            <consortium name="DOE Joint Genome Institute"/>
            <person name="Peter M."/>
            <person name="Kohler A."/>
            <person name="Ohm R.A."/>
            <person name="Kuo A."/>
            <person name="Krutzmann J."/>
            <person name="Morin E."/>
            <person name="Arend M."/>
            <person name="Barry K.W."/>
            <person name="Binder M."/>
            <person name="Choi C."/>
            <person name="Clum A."/>
            <person name="Copeland A."/>
            <person name="Grisel N."/>
            <person name="Haridas S."/>
            <person name="Kipfer T."/>
            <person name="LaButti K."/>
            <person name="Lindquist E."/>
            <person name="Lipzen A."/>
            <person name="Maire R."/>
            <person name="Meier B."/>
            <person name="Mihaltcheva S."/>
            <person name="Molinier V."/>
            <person name="Murat C."/>
            <person name="Poggeler S."/>
            <person name="Quandt C.A."/>
            <person name="Sperisen C."/>
            <person name="Tritt A."/>
            <person name="Tisserant E."/>
            <person name="Crous P.W."/>
            <person name="Henrissat B."/>
            <person name="Nehls U."/>
            <person name="Egli S."/>
            <person name="Spatafora J.W."/>
            <person name="Grigoriev I.V."/>
            <person name="Martin F.M."/>
        </authorList>
    </citation>
    <scope>NUCLEOTIDE SEQUENCE [LARGE SCALE GENOMIC DNA]</scope>
    <source>
        <strain evidence="7 8">CBS 459.81</strain>
    </source>
</reference>
<dbReference type="OrthoDB" id="73465at2759"/>
<dbReference type="Proteomes" id="UP000250266">
    <property type="component" value="Unassembled WGS sequence"/>
</dbReference>
<accession>A0A8E2EDC4</accession>
<evidence type="ECO:0000256" key="3">
    <source>
        <dbReference type="ARBA" id="ARBA00022692"/>
    </source>
</evidence>
<feature type="transmembrane region" description="Helical" evidence="6">
    <location>
        <begin position="210"/>
        <end position="233"/>
    </location>
</feature>
<dbReference type="CDD" id="cd02435">
    <property type="entry name" value="CCC1"/>
    <property type="match status" value="1"/>
</dbReference>
<dbReference type="GO" id="GO:0030026">
    <property type="term" value="P:intracellular manganese ion homeostasis"/>
    <property type="evidence" value="ECO:0007669"/>
    <property type="project" value="InterPro"/>
</dbReference>
<evidence type="ECO:0000256" key="2">
    <source>
        <dbReference type="ARBA" id="ARBA00007049"/>
    </source>
</evidence>
<evidence type="ECO:0000313" key="8">
    <source>
        <dbReference type="Proteomes" id="UP000250266"/>
    </source>
</evidence>
<keyword evidence="3 6" id="KW-0812">Transmembrane</keyword>
<evidence type="ECO:0000313" key="7">
    <source>
        <dbReference type="EMBL" id="OCK81961.1"/>
    </source>
</evidence>
<keyword evidence="8" id="KW-1185">Reference proteome</keyword>
<dbReference type="InterPro" id="IPR008217">
    <property type="entry name" value="Ccc1_fam"/>
</dbReference>
<sequence length="331" mass="35372">MVLVSLKNIFFSPQNIYPKHRYTPIDLENTLASSSVSRISTEHISPSESAHFVDKFEGNEPFLDASTKSTSTPRNSIDPRIVSDATLGLSDGLTVPFAVTAGLSALGSSRIVVFGGLAELLAGGLSMGIGGWLSASTEAESYASKLRSTQLLVKNSPNTAISLARSTLQPYLSNPSSNMDMTSNPKLLTNFLMRFYHDIPEPSSTRGAGLSALIIASGYFIGGFIPLLPYFFVNEIGRAFWWSVGVMVFAQFVFGWGKTWITIRESEDESGLWDGGAGRGNGRAVIAWKCFKGGIQMVVLGGIAAGAAMSVGMVFDSSGAGGERSKRAQVW</sequence>
<dbReference type="GO" id="GO:0005384">
    <property type="term" value="F:manganese ion transmembrane transporter activity"/>
    <property type="evidence" value="ECO:0007669"/>
    <property type="project" value="InterPro"/>
</dbReference>
<keyword evidence="4 6" id="KW-1133">Transmembrane helix</keyword>
<feature type="transmembrane region" description="Helical" evidence="6">
    <location>
        <begin position="297"/>
        <end position="315"/>
    </location>
</feature>
<dbReference type="PANTHER" id="PTHR31851">
    <property type="entry name" value="FE(2+)/MN(2+) TRANSPORTER PCL1"/>
    <property type="match status" value="1"/>
</dbReference>